<dbReference type="InterPro" id="IPR013087">
    <property type="entry name" value="Znf_C2H2_type"/>
</dbReference>
<keyword evidence="3 5" id="KW-0863">Zinc-finger</keyword>
<dbReference type="InterPro" id="IPR050329">
    <property type="entry name" value="GLI_C2H2-zinc-finger"/>
</dbReference>
<dbReference type="GeneID" id="116286913"/>
<organism evidence="7 8">
    <name type="scientific">Actinia tenebrosa</name>
    <name type="common">Australian red waratah sea anemone</name>
    <dbReference type="NCBI Taxonomy" id="6105"/>
    <lineage>
        <taxon>Eukaryota</taxon>
        <taxon>Metazoa</taxon>
        <taxon>Cnidaria</taxon>
        <taxon>Anthozoa</taxon>
        <taxon>Hexacorallia</taxon>
        <taxon>Actiniaria</taxon>
        <taxon>Actiniidae</taxon>
        <taxon>Actinia</taxon>
    </lineage>
</organism>
<evidence type="ECO:0000256" key="5">
    <source>
        <dbReference type="PROSITE-ProRule" id="PRU00042"/>
    </source>
</evidence>
<evidence type="ECO:0000256" key="3">
    <source>
        <dbReference type="ARBA" id="ARBA00022771"/>
    </source>
</evidence>
<dbReference type="PANTHER" id="PTHR19818:SF139">
    <property type="entry name" value="PAIR-RULE PROTEIN ODD-PAIRED"/>
    <property type="match status" value="1"/>
</dbReference>
<dbReference type="Proteomes" id="UP000515163">
    <property type="component" value="Unplaced"/>
</dbReference>
<dbReference type="AlphaFoldDB" id="A0A6P8H1U4"/>
<dbReference type="InterPro" id="IPR036236">
    <property type="entry name" value="Znf_C2H2_sf"/>
</dbReference>
<keyword evidence="1" id="KW-0479">Metal-binding</keyword>
<dbReference type="GO" id="GO:0000981">
    <property type="term" value="F:DNA-binding transcription factor activity, RNA polymerase II-specific"/>
    <property type="evidence" value="ECO:0007669"/>
    <property type="project" value="TreeGrafter"/>
</dbReference>
<dbReference type="PROSITE" id="PS50157">
    <property type="entry name" value="ZINC_FINGER_C2H2_2"/>
    <property type="match status" value="1"/>
</dbReference>
<sequence length="172" mass="20776">MDCLKCKKVFSTKQRLQYHVWHGVCTKKPISKVCNDCNREFSTLQKLQYHVKKGVFRRTTQCSYCAKVLSSRQRLQTHKKRHEKSYQFFAEKYDLEGVDCYQCGDLMSRCEHKDDYLRNQIDYFRKLSRTLPRFDALEGVPWTNREYWRQQCERCGCVREEEHIFNCLSTKS</sequence>
<evidence type="ECO:0000259" key="6">
    <source>
        <dbReference type="PROSITE" id="PS50157"/>
    </source>
</evidence>
<keyword evidence="7" id="KW-1185">Reference proteome</keyword>
<reference evidence="8" key="1">
    <citation type="submission" date="2025-08" db="UniProtKB">
        <authorList>
            <consortium name="RefSeq"/>
        </authorList>
    </citation>
    <scope>IDENTIFICATION</scope>
    <source>
        <tissue evidence="8">Tentacle</tissue>
    </source>
</reference>
<dbReference type="SUPFAM" id="SSF57667">
    <property type="entry name" value="beta-beta-alpha zinc fingers"/>
    <property type="match status" value="1"/>
</dbReference>
<proteinExistence type="predicted"/>
<keyword evidence="2" id="KW-0677">Repeat</keyword>
<evidence type="ECO:0000256" key="1">
    <source>
        <dbReference type="ARBA" id="ARBA00022723"/>
    </source>
</evidence>
<dbReference type="PROSITE" id="PS00028">
    <property type="entry name" value="ZINC_FINGER_C2H2_1"/>
    <property type="match status" value="1"/>
</dbReference>
<dbReference type="PANTHER" id="PTHR19818">
    <property type="entry name" value="ZINC FINGER PROTEIN ZIC AND GLI"/>
    <property type="match status" value="1"/>
</dbReference>
<evidence type="ECO:0000313" key="8">
    <source>
        <dbReference type="RefSeq" id="XP_031549366.1"/>
    </source>
</evidence>
<keyword evidence="4" id="KW-0862">Zinc</keyword>
<evidence type="ECO:0000256" key="2">
    <source>
        <dbReference type="ARBA" id="ARBA00022737"/>
    </source>
</evidence>
<dbReference type="InParanoid" id="A0A6P8H1U4"/>
<dbReference type="RefSeq" id="XP_031549366.1">
    <property type="nucleotide sequence ID" value="XM_031693506.1"/>
</dbReference>
<gene>
    <name evidence="8" type="primary">LOC116286913</name>
</gene>
<evidence type="ECO:0000313" key="7">
    <source>
        <dbReference type="Proteomes" id="UP000515163"/>
    </source>
</evidence>
<dbReference type="KEGG" id="aten:116286913"/>
<accession>A0A6P8H1U4</accession>
<dbReference type="Gene3D" id="3.30.160.60">
    <property type="entry name" value="Classic Zinc Finger"/>
    <property type="match status" value="1"/>
</dbReference>
<dbReference type="SMART" id="SM00355">
    <property type="entry name" value="ZnF_C2H2"/>
    <property type="match status" value="3"/>
</dbReference>
<feature type="domain" description="C2H2-type" evidence="6">
    <location>
        <begin position="60"/>
        <end position="87"/>
    </location>
</feature>
<evidence type="ECO:0000256" key="4">
    <source>
        <dbReference type="ARBA" id="ARBA00022833"/>
    </source>
</evidence>
<protein>
    <submittedName>
        <fullName evidence="8">Zinc finger protein 594-like</fullName>
    </submittedName>
</protein>
<dbReference type="GO" id="GO:0008270">
    <property type="term" value="F:zinc ion binding"/>
    <property type="evidence" value="ECO:0007669"/>
    <property type="project" value="UniProtKB-KW"/>
</dbReference>
<dbReference type="GO" id="GO:0045944">
    <property type="term" value="P:positive regulation of transcription by RNA polymerase II"/>
    <property type="evidence" value="ECO:0007669"/>
    <property type="project" value="UniProtKB-ARBA"/>
</dbReference>
<dbReference type="OrthoDB" id="6077919at2759"/>
<name>A0A6P8H1U4_ACTTE</name>
<dbReference type="GO" id="GO:0000978">
    <property type="term" value="F:RNA polymerase II cis-regulatory region sequence-specific DNA binding"/>
    <property type="evidence" value="ECO:0007669"/>
    <property type="project" value="TreeGrafter"/>
</dbReference>
<dbReference type="Pfam" id="PF13912">
    <property type="entry name" value="zf-C2H2_6"/>
    <property type="match status" value="1"/>
</dbReference>
<dbReference type="GO" id="GO:0005634">
    <property type="term" value="C:nucleus"/>
    <property type="evidence" value="ECO:0007669"/>
    <property type="project" value="UniProtKB-ARBA"/>
</dbReference>